<keyword evidence="1" id="KW-0805">Transcription regulation</keyword>
<keyword evidence="3" id="KW-0804">Transcription</keyword>
<dbReference type="PANTHER" id="PTHR30136">
    <property type="entry name" value="HELIX-TURN-HELIX TRANSCRIPTIONAL REGULATOR, ICLR FAMILY"/>
    <property type="match status" value="1"/>
</dbReference>
<sequence>MHRVERILQSVTGTSGGSREEGNIIIISYMSFLYEFDIIRRAFSSRRSLIRAIESRRSRLHRKETMARRRHGRVRNDKWLRDGVADMSAPRRLQTLENATEMIDHIRAADGLAVTELAERVEMSPGTVHTYLSTLKAQGYIEQRGSEYRLGPTLLTHGEYYRNKNLLFRAGKKEVEQLATDTGECIHLIIEHNGEVITLYDEFGTKAVGTKYHTHWREEPKSYLHCISAGKAILAGMSDKEVWEIIETKGLERQTPNTITDPEELFDELDRIRETGVAWNDEEEVVGIRAVGVAITDADGEVLGAISLTAPTSRMAEDYFREELPQKLKKAVNIIEVKIETNDFHY</sequence>
<dbReference type="InterPro" id="IPR011991">
    <property type="entry name" value="ArsR-like_HTH"/>
</dbReference>
<accession>A0A3N6PLS6</accession>
<name>A0A3N6PLS6_NATCH</name>
<dbReference type="GO" id="GO:0003700">
    <property type="term" value="F:DNA-binding transcription factor activity"/>
    <property type="evidence" value="ECO:0007669"/>
    <property type="project" value="TreeGrafter"/>
</dbReference>
<proteinExistence type="predicted"/>
<dbReference type="SMART" id="SM00346">
    <property type="entry name" value="HTH_ICLR"/>
    <property type="match status" value="1"/>
</dbReference>
<evidence type="ECO:0000256" key="1">
    <source>
        <dbReference type="ARBA" id="ARBA00023015"/>
    </source>
</evidence>
<keyword evidence="2" id="KW-0238">DNA-binding</keyword>
<dbReference type="Proteomes" id="UP000281431">
    <property type="component" value="Unassembled WGS sequence"/>
</dbReference>
<dbReference type="EMBL" id="REFZ01000002">
    <property type="protein sequence ID" value="RQH02450.1"/>
    <property type="molecule type" value="Genomic_DNA"/>
</dbReference>
<dbReference type="SUPFAM" id="SSF55781">
    <property type="entry name" value="GAF domain-like"/>
    <property type="match status" value="1"/>
</dbReference>
<dbReference type="Gene3D" id="1.10.10.10">
    <property type="entry name" value="Winged helix-like DNA-binding domain superfamily/Winged helix DNA-binding domain"/>
    <property type="match status" value="1"/>
</dbReference>
<dbReference type="Gene3D" id="3.30.450.40">
    <property type="match status" value="1"/>
</dbReference>
<dbReference type="InterPro" id="IPR005471">
    <property type="entry name" value="Tscrpt_reg_IclR_N"/>
</dbReference>
<organism evidence="6 7">
    <name type="scientific">Natrarchaeobius chitinivorans</name>
    <dbReference type="NCBI Taxonomy" id="1679083"/>
    <lineage>
        <taxon>Archaea</taxon>
        <taxon>Methanobacteriati</taxon>
        <taxon>Methanobacteriota</taxon>
        <taxon>Stenosarchaea group</taxon>
        <taxon>Halobacteria</taxon>
        <taxon>Halobacteriales</taxon>
        <taxon>Natrialbaceae</taxon>
        <taxon>Natrarchaeobius</taxon>
    </lineage>
</organism>
<dbReference type="PROSITE" id="PS51078">
    <property type="entry name" value="ICLR_ED"/>
    <property type="match status" value="1"/>
</dbReference>
<keyword evidence="7" id="KW-1185">Reference proteome</keyword>
<dbReference type="InterPro" id="IPR036388">
    <property type="entry name" value="WH-like_DNA-bd_sf"/>
</dbReference>
<protein>
    <submittedName>
        <fullName evidence="6">IclR family transcriptional regulator</fullName>
    </submittedName>
</protein>
<gene>
    <name evidence="6" type="ORF">EA472_03880</name>
</gene>
<dbReference type="PANTHER" id="PTHR30136:SF35">
    <property type="entry name" value="HTH-TYPE TRANSCRIPTIONAL REGULATOR RV1719"/>
    <property type="match status" value="1"/>
</dbReference>
<dbReference type="AlphaFoldDB" id="A0A3N6PLS6"/>
<evidence type="ECO:0000256" key="2">
    <source>
        <dbReference type="ARBA" id="ARBA00023125"/>
    </source>
</evidence>
<feature type="domain" description="IclR-ED" evidence="5">
    <location>
        <begin position="153"/>
        <end position="341"/>
    </location>
</feature>
<dbReference type="InterPro" id="IPR014757">
    <property type="entry name" value="Tscrpt_reg_IclR_C"/>
</dbReference>
<dbReference type="InterPro" id="IPR029016">
    <property type="entry name" value="GAF-like_dom_sf"/>
</dbReference>
<dbReference type="Pfam" id="PF01614">
    <property type="entry name" value="IclR_C"/>
    <property type="match status" value="1"/>
</dbReference>
<dbReference type="GO" id="GO:0045892">
    <property type="term" value="P:negative regulation of DNA-templated transcription"/>
    <property type="evidence" value="ECO:0007669"/>
    <property type="project" value="TreeGrafter"/>
</dbReference>
<evidence type="ECO:0000313" key="6">
    <source>
        <dbReference type="EMBL" id="RQH02450.1"/>
    </source>
</evidence>
<feature type="domain" description="HTH iclR-type" evidence="4">
    <location>
        <begin position="93"/>
        <end position="152"/>
    </location>
</feature>
<dbReference type="PROSITE" id="PS51077">
    <property type="entry name" value="HTH_ICLR"/>
    <property type="match status" value="1"/>
</dbReference>
<reference evidence="6 7" key="1">
    <citation type="submission" date="2018-10" db="EMBL/GenBank/DDBJ databases">
        <title>Natrarchaeobius chitinivorans gen. nov., sp. nov., and Natrarchaeobius haloalkaliphilus sp. nov., alkaliphilic, chitin-utilizing haloarchaea from hypersaline alkaline lakes.</title>
        <authorList>
            <person name="Sorokin D.Y."/>
            <person name="Elcheninov A.G."/>
            <person name="Kostrikina N.A."/>
            <person name="Bale N.J."/>
            <person name="Sinninghe Damste J.S."/>
            <person name="Khijniak T.V."/>
            <person name="Kublanov I.V."/>
            <person name="Toshchakov S.V."/>
        </authorList>
    </citation>
    <scope>NUCLEOTIDE SEQUENCE [LARGE SCALE GENOMIC DNA]</scope>
    <source>
        <strain evidence="6 7">AArcht7</strain>
    </source>
</reference>
<dbReference type="Pfam" id="PF09339">
    <property type="entry name" value="HTH_IclR"/>
    <property type="match status" value="1"/>
</dbReference>
<comment type="caution">
    <text evidence="6">The sequence shown here is derived from an EMBL/GenBank/DDBJ whole genome shotgun (WGS) entry which is preliminary data.</text>
</comment>
<dbReference type="CDD" id="cd00090">
    <property type="entry name" value="HTH_ARSR"/>
    <property type="match status" value="1"/>
</dbReference>
<evidence type="ECO:0000259" key="4">
    <source>
        <dbReference type="PROSITE" id="PS51077"/>
    </source>
</evidence>
<evidence type="ECO:0000313" key="7">
    <source>
        <dbReference type="Proteomes" id="UP000281431"/>
    </source>
</evidence>
<evidence type="ECO:0000259" key="5">
    <source>
        <dbReference type="PROSITE" id="PS51078"/>
    </source>
</evidence>
<dbReference type="SUPFAM" id="SSF46785">
    <property type="entry name" value="Winged helix' DNA-binding domain"/>
    <property type="match status" value="1"/>
</dbReference>
<evidence type="ECO:0000256" key="3">
    <source>
        <dbReference type="ARBA" id="ARBA00023163"/>
    </source>
</evidence>
<dbReference type="InterPro" id="IPR036390">
    <property type="entry name" value="WH_DNA-bd_sf"/>
</dbReference>
<dbReference type="InterPro" id="IPR050707">
    <property type="entry name" value="HTH_MetabolicPath_Reg"/>
</dbReference>
<dbReference type="GO" id="GO:0003677">
    <property type="term" value="F:DNA binding"/>
    <property type="evidence" value="ECO:0007669"/>
    <property type="project" value="UniProtKB-KW"/>
</dbReference>